<dbReference type="Proteomes" id="UP000663852">
    <property type="component" value="Unassembled WGS sequence"/>
</dbReference>
<evidence type="ECO:0000256" key="1">
    <source>
        <dbReference type="SAM" id="Phobius"/>
    </source>
</evidence>
<sequence>MDFSLLGPPVRYSQFPLIVERSLNHRRKIYFIFAIFGGILLFIIIILSHLIISKYFNQQKQTTTKEVEVRTTVSTTTIQSKRLPIVSIYAQCSASNCPNSRTCCPNNKLATKMHCCEQNTPICCSPDQGWCCRIKTPVCCGKYNCCPLNTTCCTIRGIEDCCPVSVNTSITNELAIL</sequence>
<organism evidence="2 3">
    <name type="scientific">Adineta ricciae</name>
    <name type="common">Rotifer</name>
    <dbReference type="NCBI Taxonomy" id="249248"/>
    <lineage>
        <taxon>Eukaryota</taxon>
        <taxon>Metazoa</taxon>
        <taxon>Spiralia</taxon>
        <taxon>Gnathifera</taxon>
        <taxon>Rotifera</taxon>
        <taxon>Eurotatoria</taxon>
        <taxon>Bdelloidea</taxon>
        <taxon>Adinetida</taxon>
        <taxon>Adinetidae</taxon>
        <taxon>Adineta</taxon>
    </lineage>
</organism>
<protein>
    <submittedName>
        <fullName evidence="2">Uncharacterized protein</fullName>
    </submittedName>
</protein>
<keyword evidence="1" id="KW-0812">Transmembrane</keyword>
<keyword evidence="1" id="KW-1133">Transmembrane helix</keyword>
<dbReference type="AlphaFoldDB" id="A0A815QEF8"/>
<dbReference type="EMBL" id="CAJNOJ010000481">
    <property type="protein sequence ID" value="CAF1462893.1"/>
    <property type="molecule type" value="Genomic_DNA"/>
</dbReference>
<reference evidence="2" key="1">
    <citation type="submission" date="2021-02" db="EMBL/GenBank/DDBJ databases">
        <authorList>
            <person name="Nowell W R."/>
        </authorList>
    </citation>
    <scope>NUCLEOTIDE SEQUENCE</scope>
</reference>
<dbReference type="OrthoDB" id="10296178at2759"/>
<keyword evidence="1" id="KW-0472">Membrane</keyword>
<name>A0A815QEF8_ADIRI</name>
<evidence type="ECO:0000313" key="2">
    <source>
        <dbReference type="EMBL" id="CAF1462893.1"/>
    </source>
</evidence>
<accession>A0A815QEF8</accession>
<gene>
    <name evidence="2" type="ORF">EDS130_LOCUS40274</name>
</gene>
<feature type="transmembrane region" description="Helical" evidence="1">
    <location>
        <begin position="29"/>
        <end position="52"/>
    </location>
</feature>
<comment type="caution">
    <text evidence="2">The sequence shown here is derived from an EMBL/GenBank/DDBJ whole genome shotgun (WGS) entry which is preliminary data.</text>
</comment>
<evidence type="ECO:0000313" key="3">
    <source>
        <dbReference type="Proteomes" id="UP000663852"/>
    </source>
</evidence>
<proteinExistence type="predicted"/>